<keyword evidence="4" id="KW-1185">Reference proteome</keyword>
<dbReference type="InterPro" id="IPR019734">
    <property type="entry name" value="TPR_rpt"/>
</dbReference>
<dbReference type="AlphaFoldDB" id="A0ABD2QVC7"/>
<dbReference type="PROSITE" id="PS50005">
    <property type="entry name" value="TPR"/>
    <property type="match status" value="1"/>
</dbReference>
<protein>
    <recommendedName>
        <fullName evidence="5">Kinesin light chain</fullName>
    </recommendedName>
</protein>
<accession>A0ABD2QVC7</accession>
<keyword evidence="2" id="KW-0175">Coiled coil</keyword>
<dbReference type="Gene3D" id="1.25.40.10">
    <property type="entry name" value="Tetratricopeptide repeat domain"/>
    <property type="match status" value="2"/>
</dbReference>
<feature type="repeat" description="TPR" evidence="1">
    <location>
        <begin position="236"/>
        <end position="269"/>
    </location>
</feature>
<sequence length="585" mass="65408">MMFLRQASANLIKRFRISPQIFAATPLHRSSPVLLPNAGQCRFSSELGSGGYFSDSFRWIFLFGPAAIILGVNVSPALAEEVSTPATTGSDGVDVEISGLRKIEDGSVVSNIHTSKWRVFTDSGRDLFLQACKPPMLPLILWYLSLQFNLVFILSELAVVFLFNQGKLEEAEKLFLSALQEAKEGFGDRDPHVASAYNNLAELYRVKKAFDKAEPMYLEAIIILEESFGQEDVRVAAALHNLGQFYLMQRKLEQARGVYERALKIKRRVLGEAHPDYADTMYHLGTVLSLQGKYKDSEALIRDSIRILEDGGQGESMICTKRMRQLAQIYITTDRIEEAESVLRKILHIMELAKGWNSLETVIAAERLALTLQSLGNLKEVQELLKRCLDARKALLPENHIQIAANLLHLARVKMLNPSKLNKSNMAELDMAKDLLSKSISVARGNLVLSVRQKGNKQSYGESVTTVRSRQSALIILLQSLDALSLLEMKRLELEEDSKDPHNSEAESALRGCISAYKEFVNEKSLSDAPGVKAEYLLCLKHLVDLLSDNRTTSKDRSSNAALQELKDEIKRVEVELSKKGGRRS</sequence>
<dbReference type="Pfam" id="PF13374">
    <property type="entry name" value="TPR_10"/>
    <property type="match status" value="1"/>
</dbReference>
<evidence type="ECO:0000256" key="1">
    <source>
        <dbReference type="PROSITE-ProRule" id="PRU00339"/>
    </source>
</evidence>
<dbReference type="SUPFAM" id="SSF48452">
    <property type="entry name" value="TPR-like"/>
    <property type="match status" value="2"/>
</dbReference>
<evidence type="ECO:0000256" key="2">
    <source>
        <dbReference type="SAM" id="Coils"/>
    </source>
</evidence>
<dbReference type="Proteomes" id="UP001627284">
    <property type="component" value="Unassembled WGS sequence"/>
</dbReference>
<gene>
    <name evidence="3" type="ORF">AABB24_037896</name>
</gene>
<keyword evidence="1" id="KW-0802">TPR repeat</keyword>
<dbReference type="Pfam" id="PF13424">
    <property type="entry name" value="TPR_12"/>
    <property type="match status" value="2"/>
</dbReference>
<dbReference type="PANTHER" id="PTHR47689:SF2">
    <property type="entry name" value="TETRATRICOPEPTIDE REPEAT (TPR)-LIKE SUPERFAMILY PROTEIN"/>
    <property type="match status" value="1"/>
</dbReference>
<dbReference type="SMART" id="SM00028">
    <property type="entry name" value="TPR"/>
    <property type="match status" value="5"/>
</dbReference>
<reference evidence="3 4" key="1">
    <citation type="submission" date="2024-05" db="EMBL/GenBank/DDBJ databases">
        <title>De novo assembly of an allotetraploid wild potato.</title>
        <authorList>
            <person name="Hosaka A.J."/>
        </authorList>
    </citation>
    <scope>NUCLEOTIDE SEQUENCE [LARGE SCALE GENOMIC DNA]</scope>
    <source>
        <tissue evidence="3">Young leaves</tissue>
    </source>
</reference>
<dbReference type="EMBL" id="JBJKTR010000023">
    <property type="protein sequence ID" value="KAL3323478.1"/>
    <property type="molecule type" value="Genomic_DNA"/>
</dbReference>
<name>A0ABD2QVC7_9SOLN</name>
<dbReference type="PANTHER" id="PTHR47689">
    <property type="entry name" value="TETRATRICOPEPTIDE REPEAT (TPR)-LIKE SUPERFAMILY PROTEIN"/>
    <property type="match status" value="1"/>
</dbReference>
<organism evidence="3 4">
    <name type="scientific">Solanum stoloniferum</name>
    <dbReference type="NCBI Taxonomy" id="62892"/>
    <lineage>
        <taxon>Eukaryota</taxon>
        <taxon>Viridiplantae</taxon>
        <taxon>Streptophyta</taxon>
        <taxon>Embryophyta</taxon>
        <taxon>Tracheophyta</taxon>
        <taxon>Spermatophyta</taxon>
        <taxon>Magnoliopsida</taxon>
        <taxon>eudicotyledons</taxon>
        <taxon>Gunneridae</taxon>
        <taxon>Pentapetalae</taxon>
        <taxon>asterids</taxon>
        <taxon>lamiids</taxon>
        <taxon>Solanales</taxon>
        <taxon>Solanaceae</taxon>
        <taxon>Solanoideae</taxon>
        <taxon>Solaneae</taxon>
        <taxon>Solanum</taxon>
    </lineage>
</organism>
<evidence type="ECO:0008006" key="5">
    <source>
        <dbReference type="Google" id="ProtNLM"/>
    </source>
</evidence>
<evidence type="ECO:0000313" key="3">
    <source>
        <dbReference type="EMBL" id="KAL3323478.1"/>
    </source>
</evidence>
<comment type="caution">
    <text evidence="3">The sequence shown here is derived from an EMBL/GenBank/DDBJ whole genome shotgun (WGS) entry which is preliminary data.</text>
</comment>
<feature type="coiled-coil region" evidence="2">
    <location>
        <begin position="556"/>
        <end position="583"/>
    </location>
</feature>
<evidence type="ECO:0000313" key="4">
    <source>
        <dbReference type="Proteomes" id="UP001627284"/>
    </source>
</evidence>
<proteinExistence type="predicted"/>
<dbReference type="InterPro" id="IPR011990">
    <property type="entry name" value="TPR-like_helical_dom_sf"/>
</dbReference>